<dbReference type="EMBL" id="BMCJ01000001">
    <property type="protein sequence ID" value="GGC75198.1"/>
    <property type="molecule type" value="Genomic_DNA"/>
</dbReference>
<proteinExistence type="predicted"/>
<reference evidence="2" key="1">
    <citation type="journal article" date="2019" name="Int. J. Syst. Evol. Microbiol.">
        <title>The Global Catalogue of Microorganisms (GCM) 10K type strain sequencing project: providing services to taxonomists for standard genome sequencing and annotation.</title>
        <authorList>
            <consortium name="The Broad Institute Genomics Platform"/>
            <consortium name="The Broad Institute Genome Sequencing Center for Infectious Disease"/>
            <person name="Wu L."/>
            <person name="Ma J."/>
        </authorList>
    </citation>
    <scope>NUCLEOTIDE SEQUENCE [LARGE SCALE GENOMIC DNA]</scope>
    <source>
        <strain evidence="2">CCM 7282</strain>
    </source>
</reference>
<name>A0ABQ1NF52_9BACI</name>
<dbReference type="RefSeq" id="WP_062444520.1">
    <property type="nucleotide sequence ID" value="NZ_BMCJ01000001.1"/>
</dbReference>
<dbReference type="Proteomes" id="UP000619534">
    <property type="component" value="Unassembled WGS sequence"/>
</dbReference>
<organism evidence="1 2">
    <name type="scientific">Thalassobacillus devorans</name>
    <dbReference type="NCBI Taxonomy" id="279813"/>
    <lineage>
        <taxon>Bacteria</taxon>
        <taxon>Bacillati</taxon>
        <taxon>Bacillota</taxon>
        <taxon>Bacilli</taxon>
        <taxon>Bacillales</taxon>
        <taxon>Bacillaceae</taxon>
        <taxon>Thalassobacillus</taxon>
    </lineage>
</organism>
<keyword evidence="2" id="KW-1185">Reference proteome</keyword>
<evidence type="ECO:0000313" key="2">
    <source>
        <dbReference type="Proteomes" id="UP000619534"/>
    </source>
</evidence>
<sequence length="99" mass="11659">MQLEKIRSKQLPKRPVVYMPVRLCEELEICVGEKVDITYDNQQIYIEKACPGTTHNKRYVTDTNSINIPKEIVRELGIEPYQPYSLFIDKQNNRFIISL</sequence>
<comment type="caution">
    <text evidence="1">The sequence shown here is derived from an EMBL/GenBank/DDBJ whole genome shotgun (WGS) entry which is preliminary data.</text>
</comment>
<accession>A0ABQ1NF52</accession>
<protein>
    <recommendedName>
        <fullName evidence="3">SpoVT-AbrB domain-containing protein</fullName>
    </recommendedName>
</protein>
<evidence type="ECO:0008006" key="3">
    <source>
        <dbReference type="Google" id="ProtNLM"/>
    </source>
</evidence>
<evidence type="ECO:0000313" key="1">
    <source>
        <dbReference type="EMBL" id="GGC75198.1"/>
    </source>
</evidence>
<gene>
    <name evidence="1" type="ORF">GCM10007216_02250</name>
</gene>